<accession>A0A382DN31</accession>
<dbReference type="Gene3D" id="3.40.50.300">
    <property type="entry name" value="P-loop containing nucleotide triphosphate hydrolases"/>
    <property type="match status" value="1"/>
</dbReference>
<evidence type="ECO:0000313" key="2">
    <source>
        <dbReference type="EMBL" id="SVB39625.1"/>
    </source>
</evidence>
<name>A0A382DN31_9ZZZZ</name>
<reference evidence="2" key="1">
    <citation type="submission" date="2018-05" db="EMBL/GenBank/DDBJ databases">
        <authorList>
            <person name="Lanie J.A."/>
            <person name="Ng W.-L."/>
            <person name="Kazmierczak K.M."/>
            <person name="Andrzejewski T.M."/>
            <person name="Davidsen T.M."/>
            <person name="Wayne K.J."/>
            <person name="Tettelin H."/>
            <person name="Glass J.I."/>
            <person name="Rusch D."/>
            <person name="Podicherti R."/>
            <person name="Tsui H.-C.T."/>
            <person name="Winkler M.E."/>
        </authorList>
    </citation>
    <scope>NUCLEOTIDE SEQUENCE</scope>
</reference>
<dbReference type="InterPro" id="IPR025669">
    <property type="entry name" value="AAA_dom"/>
</dbReference>
<dbReference type="CDD" id="cd02042">
    <property type="entry name" value="ParAB_family"/>
    <property type="match status" value="1"/>
</dbReference>
<proteinExistence type="predicted"/>
<sequence>MAIKKPQIITIVCNKGGVGRSTTCINFAWSLARKRKKVLVCDLDAQANSSSTLAENYNGDVVENGRNVTNLLKSSGDGASDYIVDTRNPKIKLLASTLMLDSTEGEMKSLLDINIFRLFNHFFNRKLKSSFDYIIFDTPPQKSSILTLNALLTSDWYWYILSAEDQWSLDARIVIKKIIDDVKKLNPKIDALPVLLTKYVNNSPQSEEMKKVAAKAFSSGIFRTSIPYSNIIAKSHSNRQTVDEYSPNHPISMSYDKVALAVGRFISSH</sequence>
<evidence type="ECO:0000259" key="1">
    <source>
        <dbReference type="Pfam" id="PF13614"/>
    </source>
</evidence>
<dbReference type="EMBL" id="UINC01040152">
    <property type="protein sequence ID" value="SVB39625.1"/>
    <property type="molecule type" value="Genomic_DNA"/>
</dbReference>
<gene>
    <name evidence="2" type="ORF">METZ01_LOCUS192479</name>
</gene>
<dbReference type="SUPFAM" id="SSF52540">
    <property type="entry name" value="P-loop containing nucleoside triphosphate hydrolases"/>
    <property type="match status" value="1"/>
</dbReference>
<dbReference type="Pfam" id="PF13614">
    <property type="entry name" value="AAA_31"/>
    <property type="match status" value="1"/>
</dbReference>
<feature type="domain" description="AAA" evidence="1">
    <location>
        <begin position="7"/>
        <end position="189"/>
    </location>
</feature>
<protein>
    <recommendedName>
        <fullName evidence="1">AAA domain-containing protein</fullName>
    </recommendedName>
</protein>
<dbReference type="InterPro" id="IPR050678">
    <property type="entry name" value="DNA_Partitioning_ATPase"/>
</dbReference>
<dbReference type="PANTHER" id="PTHR13696">
    <property type="entry name" value="P-LOOP CONTAINING NUCLEOSIDE TRIPHOSPHATE HYDROLASE"/>
    <property type="match status" value="1"/>
</dbReference>
<dbReference type="AlphaFoldDB" id="A0A382DN31"/>
<organism evidence="2">
    <name type="scientific">marine metagenome</name>
    <dbReference type="NCBI Taxonomy" id="408172"/>
    <lineage>
        <taxon>unclassified sequences</taxon>
        <taxon>metagenomes</taxon>
        <taxon>ecological metagenomes</taxon>
    </lineage>
</organism>
<dbReference type="InterPro" id="IPR027417">
    <property type="entry name" value="P-loop_NTPase"/>
</dbReference>
<dbReference type="PANTHER" id="PTHR13696:SF52">
    <property type="entry name" value="PARA FAMILY PROTEIN CT_582"/>
    <property type="match status" value="1"/>
</dbReference>